<dbReference type="Pfam" id="PF01189">
    <property type="entry name" value="Methyltr_RsmB-F"/>
    <property type="match status" value="1"/>
</dbReference>
<evidence type="ECO:0000256" key="4">
    <source>
        <dbReference type="ARBA" id="ARBA00022884"/>
    </source>
</evidence>
<dbReference type="PANTHER" id="PTHR22807">
    <property type="entry name" value="NOP2 YEAST -RELATED NOL1/NOP2/FMU SUN DOMAIN-CONTAINING"/>
    <property type="match status" value="1"/>
</dbReference>
<dbReference type="PROSITE" id="PS51686">
    <property type="entry name" value="SAM_MT_RSMB_NOP"/>
    <property type="match status" value="1"/>
</dbReference>
<dbReference type="PRINTS" id="PR02008">
    <property type="entry name" value="RCMTFAMILY"/>
</dbReference>
<feature type="binding site" evidence="5">
    <location>
        <position position="343"/>
    </location>
    <ligand>
        <name>S-adenosyl-L-methionine</name>
        <dbReference type="ChEBI" id="CHEBI:59789"/>
    </ligand>
</feature>
<protein>
    <submittedName>
        <fullName evidence="7">Transcription antitermination factor NusB</fullName>
    </submittedName>
</protein>
<keyword evidence="4 5" id="KW-0694">RNA-binding</keyword>
<keyword evidence="2 5" id="KW-0808">Transferase</keyword>
<dbReference type="Pfam" id="PF01029">
    <property type="entry name" value="NusB"/>
    <property type="match status" value="1"/>
</dbReference>
<keyword evidence="8" id="KW-1185">Reference proteome</keyword>
<comment type="similarity">
    <text evidence="5">Belongs to the class I-like SAM-binding methyltransferase superfamily. RsmB/NOP family.</text>
</comment>
<feature type="active site" description="Nucleophile" evidence="5">
    <location>
        <position position="396"/>
    </location>
</feature>
<evidence type="ECO:0000256" key="3">
    <source>
        <dbReference type="ARBA" id="ARBA00022691"/>
    </source>
</evidence>
<evidence type="ECO:0000256" key="5">
    <source>
        <dbReference type="PROSITE-ProRule" id="PRU01023"/>
    </source>
</evidence>
<feature type="binding site" evidence="5">
    <location>
        <position position="326"/>
    </location>
    <ligand>
        <name>S-adenosyl-L-methionine</name>
        <dbReference type="ChEBI" id="CHEBI:59789"/>
    </ligand>
</feature>
<reference evidence="8" key="1">
    <citation type="journal article" date="2019" name="Int. J. Syst. Evol. Microbiol.">
        <title>The Global Catalogue of Microorganisms (GCM) 10K type strain sequencing project: providing services to taxonomists for standard genome sequencing and annotation.</title>
        <authorList>
            <consortium name="The Broad Institute Genomics Platform"/>
            <consortium name="The Broad Institute Genome Sequencing Center for Infectious Disease"/>
            <person name="Wu L."/>
            <person name="Ma J."/>
        </authorList>
    </citation>
    <scope>NUCLEOTIDE SEQUENCE [LARGE SCALE GENOMIC DNA]</scope>
    <source>
        <strain evidence="8">JCM 16540</strain>
    </source>
</reference>
<accession>A0ABP6WQ25</accession>
<gene>
    <name evidence="7" type="ORF">GCM10022197_05800</name>
</gene>
<name>A0ABP6WQ25_9ACTN</name>
<evidence type="ECO:0000313" key="7">
    <source>
        <dbReference type="EMBL" id="GAA3553519.1"/>
    </source>
</evidence>
<evidence type="ECO:0000256" key="1">
    <source>
        <dbReference type="ARBA" id="ARBA00022603"/>
    </source>
</evidence>
<dbReference type="InterPro" id="IPR035926">
    <property type="entry name" value="NusB-like_sf"/>
</dbReference>
<dbReference type="SUPFAM" id="SSF53335">
    <property type="entry name" value="S-adenosyl-L-methionine-dependent methyltransferases"/>
    <property type="match status" value="1"/>
</dbReference>
<evidence type="ECO:0000313" key="8">
    <source>
        <dbReference type="Proteomes" id="UP001500767"/>
    </source>
</evidence>
<dbReference type="Proteomes" id="UP001500767">
    <property type="component" value="Unassembled WGS sequence"/>
</dbReference>
<dbReference type="EMBL" id="BAAAYR010000001">
    <property type="protein sequence ID" value="GAA3553519.1"/>
    <property type="molecule type" value="Genomic_DNA"/>
</dbReference>
<organism evidence="7 8">
    <name type="scientific">Microlunatus spumicola</name>
    <dbReference type="NCBI Taxonomy" id="81499"/>
    <lineage>
        <taxon>Bacteria</taxon>
        <taxon>Bacillati</taxon>
        <taxon>Actinomycetota</taxon>
        <taxon>Actinomycetes</taxon>
        <taxon>Propionibacteriales</taxon>
        <taxon>Propionibacteriaceae</taxon>
        <taxon>Microlunatus</taxon>
    </lineage>
</organism>
<dbReference type="Gene3D" id="1.10.940.10">
    <property type="entry name" value="NusB-like"/>
    <property type="match status" value="1"/>
</dbReference>
<dbReference type="PANTHER" id="PTHR22807:SF53">
    <property type="entry name" value="RIBOSOMAL RNA SMALL SUBUNIT METHYLTRANSFERASE B-RELATED"/>
    <property type="match status" value="1"/>
</dbReference>
<evidence type="ECO:0000259" key="6">
    <source>
        <dbReference type="PROSITE" id="PS51686"/>
    </source>
</evidence>
<keyword evidence="3 5" id="KW-0949">S-adenosyl-L-methionine</keyword>
<evidence type="ECO:0000256" key="2">
    <source>
        <dbReference type="ARBA" id="ARBA00022679"/>
    </source>
</evidence>
<dbReference type="InterPro" id="IPR001678">
    <property type="entry name" value="MeTrfase_RsmB-F_NOP2_dom"/>
</dbReference>
<dbReference type="RefSeq" id="WP_204912309.1">
    <property type="nucleotide sequence ID" value="NZ_BAAAYR010000001.1"/>
</dbReference>
<proteinExistence type="inferred from homology"/>
<dbReference type="InterPro" id="IPR006027">
    <property type="entry name" value="NusB_RsmB_TIM44"/>
</dbReference>
<dbReference type="InterPro" id="IPR029063">
    <property type="entry name" value="SAM-dependent_MTases_sf"/>
</dbReference>
<feature type="domain" description="SAM-dependent MTase RsmB/NOP-type" evidence="6">
    <location>
        <begin position="171"/>
        <end position="465"/>
    </location>
</feature>
<dbReference type="InterPro" id="IPR023267">
    <property type="entry name" value="RCMT"/>
</dbReference>
<dbReference type="InterPro" id="IPR049560">
    <property type="entry name" value="MeTrfase_RsmB-F_NOP2_cat"/>
</dbReference>
<dbReference type="Gene3D" id="3.40.50.150">
    <property type="entry name" value="Vaccinia Virus protein VP39"/>
    <property type="match status" value="1"/>
</dbReference>
<feature type="binding site" evidence="5">
    <location>
        <position position="298"/>
    </location>
    <ligand>
        <name>S-adenosyl-L-methionine</name>
        <dbReference type="ChEBI" id="CHEBI:59789"/>
    </ligand>
</feature>
<sequence length="465" mass="49002">MAAARRPSTDPGNAKADRARRVAFDALRRVTGEDAYANLVLPQLLGERGITGRDAAFATELLNGTCRWLGTYDAVLESAAGRPLGTLQPAVVDLLRLGTHQVLAMRVGTHAAVSETVDLAAATVGRRVTGLVNAVLRKVAAHDRDGWLELLGAGRDPFDRLALEHAHPRWVVEAYADLLPADELVAALAADNVSPEVSLVVRPGLADVDELVREAGAEGTGRWSPYAVRGTGNPGDLPLVREGRAGVQDEGSQLVAWGVARPAAAPGWWLDLSAGPGGKAALLTGLAAADGSRVVAGELAPHRAALVAGATRAYPADRRPVVVVADATRPSWRAGSFTRVLADVPCTGLGALRRRPEARWRRDPADVEALHPLQRALLETALDAAAPGGLVAYVTCSPHRRETADVVTETLAGRDDVDVVPFAEVLPELAGASTGAAAAGHPDFLQLWPHRHGTDAMFAAYLRRR</sequence>
<comment type="caution">
    <text evidence="7">The sequence shown here is derived from an EMBL/GenBank/DDBJ whole genome shotgun (WGS) entry which is preliminary data.</text>
</comment>
<keyword evidence="1 5" id="KW-0489">Methyltransferase</keyword>
<dbReference type="SUPFAM" id="SSF48013">
    <property type="entry name" value="NusB-like"/>
    <property type="match status" value="1"/>
</dbReference>
<feature type="binding site" evidence="5">
    <location>
        <begin position="273"/>
        <end position="279"/>
    </location>
    <ligand>
        <name>S-adenosyl-L-methionine</name>
        <dbReference type="ChEBI" id="CHEBI:59789"/>
    </ligand>
</feature>